<evidence type="ECO:0000256" key="6">
    <source>
        <dbReference type="ARBA" id="ARBA00022448"/>
    </source>
</evidence>
<dbReference type="PROSITE" id="PS50846">
    <property type="entry name" value="HMA_2"/>
    <property type="match status" value="2"/>
</dbReference>
<dbReference type="InterPro" id="IPR017969">
    <property type="entry name" value="Heavy-metal-associated_CS"/>
</dbReference>
<dbReference type="GO" id="GO:0005886">
    <property type="term" value="C:plasma membrane"/>
    <property type="evidence" value="ECO:0007669"/>
    <property type="project" value="UniProtKB-SubCell"/>
</dbReference>
<dbReference type="InterPro" id="IPR027256">
    <property type="entry name" value="P-typ_ATPase_IB"/>
</dbReference>
<reference evidence="30 31" key="1">
    <citation type="journal article" date="2013" name="Appl. Microbiol. Biotechnol.">
        <title>Glycerol assimilation and production of 1,3-propanediol by Citrobacter amalonaticus Y19.</title>
        <authorList>
            <person name="Ainala S.K."/>
            <person name="Ashok S."/>
            <person name="Ko Y."/>
            <person name="Park S."/>
        </authorList>
    </citation>
    <scope>NUCLEOTIDE SEQUENCE [LARGE SCALE GENOMIC DNA]</scope>
    <source>
        <strain evidence="30 31">Y19</strain>
    </source>
</reference>
<dbReference type="GO" id="GO:0016887">
    <property type="term" value="F:ATP hydrolysis activity"/>
    <property type="evidence" value="ECO:0007669"/>
    <property type="project" value="InterPro"/>
</dbReference>
<dbReference type="GO" id="GO:0055070">
    <property type="term" value="P:copper ion homeostasis"/>
    <property type="evidence" value="ECO:0007669"/>
    <property type="project" value="TreeGrafter"/>
</dbReference>
<dbReference type="GO" id="GO:0005737">
    <property type="term" value="C:cytoplasm"/>
    <property type="evidence" value="ECO:0007669"/>
    <property type="project" value="UniProtKB-SubCell"/>
</dbReference>
<dbReference type="InterPro" id="IPR023214">
    <property type="entry name" value="HAD_sf"/>
</dbReference>
<dbReference type="SUPFAM" id="SSF56784">
    <property type="entry name" value="HAD-like"/>
    <property type="match status" value="1"/>
</dbReference>
<dbReference type="OrthoDB" id="9814270at2"/>
<dbReference type="FunFam" id="3.30.70.100:FF:000030">
    <property type="entry name" value="Copper-exporting P-type ATPase"/>
    <property type="match status" value="1"/>
</dbReference>
<evidence type="ECO:0000256" key="8">
    <source>
        <dbReference type="ARBA" id="ARBA00022490"/>
    </source>
</evidence>
<feature type="domain" description="HMA" evidence="29">
    <location>
        <begin position="3"/>
        <end position="64"/>
    </location>
</feature>
<keyword evidence="11 28" id="KW-0812">Transmembrane</keyword>
<keyword evidence="19" id="KW-1278">Translocase</keyword>
<protein>
    <recommendedName>
        <fullName evidence="5">Copper-exporting P-type ATPase</fullName>
        <ecNumber evidence="4">7.2.2.8</ecNumber>
    </recommendedName>
    <alternativeName>
        <fullName evidence="24">Copper-exporting P-type ATPase A</fullName>
    </alternativeName>
    <alternativeName>
        <fullName evidence="25">Cu(+)-exporting ATPase</fullName>
    </alternativeName>
    <alternativeName>
        <fullName evidence="27">Soluble copper chaperone CopA(Z)</fullName>
    </alternativeName>
</protein>
<dbReference type="GO" id="GO:0043682">
    <property type="term" value="F:P-type divalent copper transporter activity"/>
    <property type="evidence" value="ECO:0007669"/>
    <property type="project" value="TreeGrafter"/>
</dbReference>
<evidence type="ECO:0000313" key="31">
    <source>
        <dbReference type="Proteomes" id="UP000034085"/>
    </source>
</evidence>
<evidence type="ECO:0000256" key="19">
    <source>
        <dbReference type="ARBA" id="ARBA00022967"/>
    </source>
</evidence>
<dbReference type="GO" id="GO:0005524">
    <property type="term" value="F:ATP binding"/>
    <property type="evidence" value="ECO:0007669"/>
    <property type="project" value="UniProtKB-UniRule"/>
</dbReference>
<dbReference type="Pfam" id="PF00403">
    <property type="entry name" value="HMA"/>
    <property type="match status" value="2"/>
</dbReference>
<evidence type="ECO:0000256" key="24">
    <source>
        <dbReference type="ARBA" id="ARBA00029719"/>
    </source>
</evidence>
<dbReference type="PATRIC" id="fig|1261127.3.peg.450"/>
<dbReference type="PRINTS" id="PR00119">
    <property type="entry name" value="CATATPASE"/>
</dbReference>
<evidence type="ECO:0000256" key="14">
    <source>
        <dbReference type="ARBA" id="ARBA00022741"/>
    </source>
</evidence>
<dbReference type="InterPro" id="IPR036163">
    <property type="entry name" value="HMA_dom_sf"/>
</dbReference>
<evidence type="ECO:0000256" key="11">
    <source>
        <dbReference type="ARBA" id="ARBA00022692"/>
    </source>
</evidence>
<dbReference type="InterPro" id="IPR036412">
    <property type="entry name" value="HAD-like_sf"/>
</dbReference>
<keyword evidence="6" id="KW-0813">Transport</keyword>
<feature type="transmembrane region" description="Helical" evidence="28">
    <location>
        <begin position="802"/>
        <end position="823"/>
    </location>
</feature>
<keyword evidence="22" id="KW-0406">Ion transport</keyword>
<evidence type="ECO:0000256" key="25">
    <source>
        <dbReference type="ARBA" id="ARBA00033239"/>
    </source>
</evidence>
<comment type="similarity">
    <text evidence="3 28">Belongs to the cation transport ATPase (P-type) (TC 3.A.3) family. Type IB subfamily.</text>
</comment>
<dbReference type="PANTHER" id="PTHR43520:SF6">
    <property type="entry name" value="COPPER-EXPORTING P-TYPE ATPASE"/>
    <property type="match status" value="1"/>
</dbReference>
<dbReference type="NCBIfam" id="TIGR01494">
    <property type="entry name" value="ATPase_P-type"/>
    <property type="match status" value="1"/>
</dbReference>
<keyword evidence="23 28" id="KW-0472">Membrane</keyword>
<keyword evidence="8" id="KW-0963">Cytoplasm</keyword>
<feature type="transmembrane region" description="Helical" evidence="28">
    <location>
        <begin position="463"/>
        <end position="486"/>
    </location>
</feature>
<keyword evidence="9" id="KW-0997">Cell inner membrane</keyword>
<evidence type="ECO:0000256" key="13">
    <source>
        <dbReference type="ARBA" id="ARBA00022737"/>
    </source>
</evidence>
<keyword evidence="10" id="KW-0597">Phosphoprotein</keyword>
<dbReference type="NCBIfam" id="TIGR01511">
    <property type="entry name" value="ATPase-IB1_Cu"/>
    <property type="match status" value="1"/>
</dbReference>
<dbReference type="PROSITE" id="PS01047">
    <property type="entry name" value="HMA_1"/>
    <property type="match status" value="2"/>
</dbReference>
<evidence type="ECO:0000256" key="9">
    <source>
        <dbReference type="ARBA" id="ARBA00022519"/>
    </source>
</evidence>
<dbReference type="PANTHER" id="PTHR43520">
    <property type="entry name" value="ATP7, ISOFORM B"/>
    <property type="match status" value="1"/>
</dbReference>
<dbReference type="HOGENOM" id="CLU_001771_0_3_6"/>
<dbReference type="InterPro" id="IPR023298">
    <property type="entry name" value="ATPase_P-typ_TM_dom_sf"/>
</dbReference>
<dbReference type="Pfam" id="PF00122">
    <property type="entry name" value="E1-E2_ATPase"/>
    <property type="match status" value="1"/>
</dbReference>
<evidence type="ECO:0000256" key="10">
    <source>
        <dbReference type="ARBA" id="ARBA00022553"/>
    </source>
</evidence>
<evidence type="ECO:0000256" key="27">
    <source>
        <dbReference type="ARBA" id="ARBA00080614"/>
    </source>
</evidence>
<evidence type="ECO:0000256" key="12">
    <source>
        <dbReference type="ARBA" id="ARBA00022723"/>
    </source>
</evidence>
<dbReference type="SFLD" id="SFLDF00027">
    <property type="entry name" value="p-type_atpase"/>
    <property type="match status" value="1"/>
</dbReference>
<dbReference type="Gene3D" id="2.70.150.10">
    <property type="entry name" value="Calcium-transporting ATPase, cytoplasmic transduction domain A"/>
    <property type="match status" value="1"/>
</dbReference>
<dbReference type="GO" id="GO:0075523">
    <property type="term" value="P:viral translational frameshifting"/>
    <property type="evidence" value="ECO:0007669"/>
    <property type="project" value="UniProtKB-KW"/>
</dbReference>
<dbReference type="InterPro" id="IPR044492">
    <property type="entry name" value="P_typ_ATPase_HD_dom"/>
</dbReference>
<keyword evidence="17 28" id="KW-0067">ATP-binding</keyword>
<evidence type="ECO:0000313" key="30">
    <source>
        <dbReference type="EMBL" id="AKE58038.1"/>
    </source>
</evidence>
<dbReference type="SFLD" id="SFLDS00003">
    <property type="entry name" value="Haloacid_Dehalogenase"/>
    <property type="match status" value="1"/>
</dbReference>
<dbReference type="Proteomes" id="UP000034085">
    <property type="component" value="Chromosome"/>
</dbReference>
<evidence type="ECO:0000256" key="15">
    <source>
        <dbReference type="ARBA" id="ARBA00022758"/>
    </source>
</evidence>
<sequence length="833" mass="87854">MSQTIDLTLDGLSCGHCVKRVKESLEQRPDVEQAEVTVTEARVTGTASAEQLIDTIKQAGYGAELSHPKAKPLTESSIPSEALAAVPPELPAATAEDESQQLLLSGMSCASCVSRVQNALQSVPGVTQARVNLAERTALVMGSASATDLVQAVEKAGYGAEAIEDDLKRRERQQETAVATMKRFRWQAIVALLVGVPVMVWGMMGDNMMVTADNRSLWLAIGLVTLAVMVFAGGHFYRSAWKSLMNGTATMDTLVALGTGVAWLYSMSVNLWPQWFPMEARHLYYEASAMIIGLINLGHMLEARARQRSSKALEKLLDLTPPTARVITQEGEKSVPLADVQPGMLLRLTTGDRVPVDGEITQGEAWLDEAMLTGEPIPQQKGEGDSVHAGTVVQDGSVVFRASAVGSHTTLSRIIRMVRQAQSSKPEIGQMADKISAVFVPVVVLIALVSAGIWYVFGPAPQIVYTLVIATTVLIIACPCALGLATPMSIISGVGRAAEFGVLVRDADALQRASTLDTVVFDKTGTLTEGKPQVVAIKTVGDIDEAQALRLAAALEQGSSHPLARAILDKAGDSTLPQVSGFRTLRGLGVSGEAQGHTLLLGNQALLNEQQVDTRELEAEISAQASQGATPVLLAIDGNAAALLAVRDPLRSDSVAALQRLHRAGYRLVMLTGDNPTTANAIAKEAGIDDVIAGVLPDGKADAIKRLQSQGHQVAMVGDGINDAPALAQADVGIAMGGGSDVAIETAAITLMRHSLMGVADALSISRATLRNMKQNLLGAFIYNSIGIPVAAGILWPFTGTLLNPVVAGAAMALSSITVVSNANRLLRFKPKE</sequence>
<dbReference type="SFLD" id="SFLDG00002">
    <property type="entry name" value="C1.7:_P-type_atpase_like"/>
    <property type="match status" value="1"/>
</dbReference>
<dbReference type="FunFam" id="2.70.150.10:FF:000020">
    <property type="entry name" value="Copper-exporting P-type ATPase A"/>
    <property type="match status" value="1"/>
</dbReference>
<evidence type="ECO:0000256" key="4">
    <source>
        <dbReference type="ARBA" id="ARBA00012517"/>
    </source>
</evidence>
<evidence type="ECO:0000256" key="3">
    <source>
        <dbReference type="ARBA" id="ARBA00006024"/>
    </source>
</evidence>
<dbReference type="Gene3D" id="3.40.1110.10">
    <property type="entry name" value="Calcium-transporting ATPase, cytoplasmic domain N"/>
    <property type="match status" value="1"/>
</dbReference>
<evidence type="ECO:0000256" key="2">
    <source>
        <dbReference type="ARBA" id="ARBA00004496"/>
    </source>
</evidence>
<dbReference type="InterPro" id="IPR023299">
    <property type="entry name" value="ATPase_P-typ_cyto_dom_N"/>
</dbReference>
<dbReference type="SUPFAM" id="SSF81665">
    <property type="entry name" value="Calcium ATPase, transmembrane domain M"/>
    <property type="match status" value="1"/>
</dbReference>
<comment type="subcellular location">
    <subcellularLocation>
        <location evidence="1">Cell inner membrane</location>
        <topology evidence="1">Multi-pass membrane protein</topology>
    </subcellularLocation>
    <subcellularLocation>
        <location evidence="28">Cell membrane</location>
    </subcellularLocation>
    <subcellularLocation>
        <location evidence="2">Cytoplasm</location>
    </subcellularLocation>
</comment>
<gene>
    <name evidence="30" type="primary">copA</name>
    <name evidence="30" type="ORF">F384_02175</name>
</gene>
<evidence type="ECO:0000256" key="16">
    <source>
        <dbReference type="ARBA" id="ARBA00022796"/>
    </source>
</evidence>
<dbReference type="NCBIfam" id="NF007952">
    <property type="entry name" value="PRK10671.1"/>
    <property type="match status" value="1"/>
</dbReference>
<evidence type="ECO:0000256" key="28">
    <source>
        <dbReference type="RuleBase" id="RU362081"/>
    </source>
</evidence>
<evidence type="ECO:0000256" key="20">
    <source>
        <dbReference type="ARBA" id="ARBA00022989"/>
    </source>
</evidence>
<dbReference type="InterPro" id="IPR059000">
    <property type="entry name" value="ATPase_P-type_domA"/>
</dbReference>
<dbReference type="CDD" id="cd00371">
    <property type="entry name" value="HMA"/>
    <property type="match status" value="2"/>
</dbReference>
<keyword evidence="13" id="KW-0677">Repeat</keyword>
<dbReference type="InterPro" id="IPR001757">
    <property type="entry name" value="P_typ_ATPase"/>
</dbReference>
<proteinExistence type="inferred from homology"/>
<evidence type="ECO:0000256" key="22">
    <source>
        <dbReference type="ARBA" id="ARBA00023065"/>
    </source>
</evidence>
<dbReference type="AlphaFoldDB" id="A0A0F6RE73"/>
<feature type="transmembrane region" description="Helical" evidence="28">
    <location>
        <begin position="435"/>
        <end position="457"/>
    </location>
</feature>
<evidence type="ECO:0000256" key="7">
    <source>
        <dbReference type="ARBA" id="ARBA00022475"/>
    </source>
</evidence>
<dbReference type="InterPro" id="IPR008250">
    <property type="entry name" value="ATPase_P-typ_transduc_dom_A_sf"/>
</dbReference>
<dbReference type="FunFam" id="3.30.70.100:FF:000032">
    <property type="entry name" value="Copper-exporting P-type ATPase"/>
    <property type="match status" value="1"/>
</dbReference>
<keyword evidence="12 28" id="KW-0479">Metal-binding</keyword>
<keyword evidence="21" id="KW-0186">Copper</keyword>
<dbReference type="KEGG" id="cama:F384_02175"/>
<dbReference type="NCBIfam" id="TIGR01525">
    <property type="entry name" value="ATPase-IB_hvy"/>
    <property type="match status" value="1"/>
</dbReference>
<feature type="transmembrane region" description="Helical" evidence="28">
    <location>
        <begin position="249"/>
        <end position="271"/>
    </location>
</feature>
<name>A0A0F6RE73_CITAM</name>
<feature type="transmembrane region" description="Helical" evidence="28">
    <location>
        <begin position="184"/>
        <end position="204"/>
    </location>
</feature>
<evidence type="ECO:0000259" key="29">
    <source>
        <dbReference type="PROSITE" id="PS50846"/>
    </source>
</evidence>
<dbReference type="SUPFAM" id="SSF81653">
    <property type="entry name" value="Calcium ATPase, transduction domain A"/>
    <property type="match status" value="1"/>
</dbReference>
<evidence type="ECO:0000256" key="21">
    <source>
        <dbReference type="ARBA" id="ARBA00023008"/>
    </source>
</evidence>
<dbReference type="FunFam" id="3.40.1110.10:FF:000036">
    <property type="entry name" value="Copper-exporting P-type ATPase"/>
    <property type="match status" value="1"/>
</dbReference>
<dbReference type="GO" id="GO:0005507">
    <property type="term" value="F:copper ion binding"/>
    <property type="evidence" value="ECO:0007669"/>
    <property type="project" value="TreeGrafter"/>
</dbReference>
<keyword evidence="16" id="KW-0187">Copper transport</keyword>
<dbReference type="GO" id="GO:0060003">
    <property type="term" value="P:copper ion export"/>
    <property type="evidence" value="ECO:0007669"/>
    <property type="project" value="UniProtKB-ARBA"/>
</dbReference>
<keyword evidence="20 28" id="KW-1133">Transmembrane helix</keyword>
<organism evidence="30 31">
    <name type="scientific">Citrobacter amalonaticus Y19</name>
    <dbReference type="NCBI Taxonomy" id="1261127"/>
    <lineage>
        <taxon>Bacteria</taxon>
        <taxon>Pseudomonadati</taxon>
        <taxon>Pseudomonadota</taxon>
        <taxon>Gammaproteobacteria</taxon>
        <taxon>Enterobacterales</taxon>
        <taxon>Enterobacteriaceae</taxon>
        <taxon>Citrobacter</taxon>
    </lineage>
</organism>
<feature type="transmembrane region" description="Helical" evidence="28">
    <location>
        <begin position="283"/>
        <end position="301"/>
    </location>
</feature>
<dbReference type="InterPro" id="IPR018303">
    <property type="entry name" value="ATPase_P-typ_P_site"/>
</dbReference>
<dbReference type="GO" id="GO:0140581">
    <property type="term" value="F:P-type monovalent copper transporter activity"/>
    <property type="evidence" value="ECO:0007669"/>
    <property type="project" value="UniProtKB-EC"/>
</dbReference>
<dbReference type="Pfam" id="PF00702">
    <property type="entry name" value="Hydrolase"/>
    <property type="match status" value="1"/>
</dbReference>
<dbReference type="PRINTS" id="PR00120">
    <property type="entry name" value="HATPASE"/>
</dbReference>
<dbReference type="EC" id="7.2.2.8" evidence="4"/>
<comment type="catalytic activity">
    <reaction evidence="26">
        <text>Cu(+)(in) + ATP + H2O = Cu(+)(out) + ADP + phosphate + H(+)</text>
        <dbReference type="Rhea" id="RHEA:25792"/>
        <dbReference type="ChEBI" id="CHEBI:15377"/>
        <dbReference type="ChEBI" id="CHEBI:15378"/>
        <dbReference type="ChEBI" id="CHEBI:30616"/>
        <dbReference type="ChEBI" id="CHEBI:43474"/>
        <dbReference type="ChEBI" id="CHEBI:49552"/>
        <dbReference type="ChEBI" id="CHEBI:456216"/>
        <dbReference type="EC" id="7.2.2.8"/>
    </reaction>
</comment>
<evidence type="ECO:0000256" key="26">
    <source>
        <dbReference type="ARBA" id="ARBA00049289"/>
    </source>
</evidence>
<evidence type="ECO:0000256" key="23">
    <source>
        <dbReference type="ARBA" id="ARBA00023136"/>
    </source>
</evidence>
<dbReference type="SUPFAM" id="SSF55008">
    <property type="entry name" value="HMA, heavy metal-associated domain"/>
    <property type="match status" value="2"/>
</dbReference>
<keyword evidence="14 28" id="KW-0547">Nucleotide-binding</keyword>
<feature type="transmembrane region" description="Helical" evidence="28">
    <location>
        <begin position="216"/>
        <end position="237"/>
    </location>
</feature>
<keyword evidence="18" id="KW-0460">Magnesium</keyword>
<evidence type="ECO:0000256" key="18">
    <source>
        <dbReference type="ARBA" id="ARBA00022842"/>
    </source>
</evidence>
<dbReference type="InterPro" id="IPR006121">
    <property type="entry name" value="HMA_dom"/>
</dbReference>
<keyword evidence="15" id="KW-0688">Ribosomal frameshifting</keyword>
<dbReference type="EMBL" id="CP011132">
    <property type="protein sequence ID" value="AKE58038.1"/>
    <property type="molecule type" value="Genomic_DNA"/>
</dbReference>
<dbReference type="RefSeq" id="WP_046477083.1">
    <property type="nucleotide sequence ID" value="NZ_CP011132.1"/>
</dbReference>
<dbReference type="Gene3D" id="3.40.50.1000">
    <property type="entry name" value="HAD superfamily/HAD-like"/>
    <property type="match status" value="1"/>
</dbReference>
<dbReference type="PROSITE" id="PS00154">
    <property type="entry name" value="ATPASE_E1_E2"/>
    <property type="match status" value="1"/>
</dbReference>
<evidence type="ECO:0000256" key="17">
    <source>
        <dbReference type="ARBA" id="ARBA00022840"/>
    </source>
</evidence>
<dbReference type="CDD" id="cd02094">
    <property type="entry name" value="P-type_ATPase_Cu-like"/>
    <property type="match status" value="1"/>
</dbReference>
<accession>A0A0F6RE73</accession>
<feature type="domain" description="HMA" evidence="29">
    <location>
        <begin position="98"/>
        <end position="161"/>
    </location>
</feature>
<keyword evidence="7 28" id="KW-1003">Cell membrane</keyword>
<feature type="transmembrane region" description="Helical" evidence="28">
    <location>
        <begin position="777"/>
        <end position="796"/>
    </location>
</feature>
<dbReference type="Gene3D" id="3.30.70.100">
    <property type="match status" value="2"/>
</dbReference>
<evidence type="ECO:0000256" key="1">
    <source>
        <dbReference type="ARBA" id="ARBA00004429"/>
    </source>
</evidence>
<evidence type="ECO:0000256" key="5">
    <source>
        <dbReference type="ARBA" id="ARBA00015102"/>
    </source>
</evidence>